<name>A0ABS2Z9K1_9BACL</name>
<keyword evidence="3" id="KW-1185">Reference proteome</keyword>
<keyword evidence="1" id="KW-0812">Transmembrane</keyword>
<dbReference type="RefSeq" id="WP_188404122.1">
    <property type="nucleotide sequence ID" value="NZ_BMCE01000003.1"/>
</dbReference>
<evidence type="ECO:0000256" key="1">
    <source>
        <dbReference type="SAM" id="Phobius"/>
    </source>
</evidence>
<evidence type="ECO:0000313" key="2">
    <source>
        <dbReference type="EMBL" id="MBN3544302.1"/>
    </source>
</evidence>
<accession>A0ABS2Z9K1</accession>
<reference evidence="2 3" key="1">
    <citation type="submission" date="2021-01" db="EMBL/GenBank/DDBJ databases">
        <title>Genome Sequencing of Type Strains.</title>
        <authorList>
            <person name="Lemaire J.F."/>
            <person name="Inderbitzin P."/>
            <person name="Collins S.B."/>
            <person name="Wespe N."/>
            <person name="Knight-Connoni V."/>
        </authorList>
    </citation>
    <scope>NUCLEOTIDE SEQUENCE [LARGE SCALE GENOMIC DNA]</scope>
    <source>
        <strain evidence="2 3">DSM 14730</strain>
    </source>
</reference>
<dbReference type="Proteomes" id="UP001319060">
    <property type="component" value="Unassembled WGS sequence"/>
</dbReference>
<comment type="caution">
    <text evidence="2">The sequence shown here is derived from an EMBL/GenBank/DDBJ whole genome shotgun (WGS) entry which is preliminary data.</text>
</comment>
<dbReference type="EMBL" id="JAFHKS010000041">
    <property type="protein sequence ID" value="MBN3544302.1"/>
    <property type="molecule type" value="Genomic_DNA"/>
</dbReference>
<keyword evidence="1" id="KW-0472">Membrane</keyword>
<organism evidence="2 3">
    <name type="scientific">Fictibacillus barbaricus</name>
    <dbReference type="NCBI Taxonomy" id="182136"/>
    <lineage>
        <taxon>Bacteria</taxon>
        <taxon>Bacillati</taxon>
        <taxon>Bacillota</taxon>
        <taxon>Bacilli</taxon>
        <taxon>Bacillales</taxon>
        <taxon>Fictibacillaceae</taxon>
        <taxon>Fictibacillus</taxon>
    </lineage>
</organism>
<protein>
    <submittedName>
        <fullName evidence="2">Uncharacterized protein</fullName>
    </submittedName>
</protein>
<proteinExistence type="predicted"/>
<gene>
    <name evidence="2" type="ORF">JYA64_03230</name>
</gene>
<evidence type="ECO:0000313" key="3">
    <source>
        <dbReference type="Proteomes" id="UP001319060"/>
    </source>
</evidence>
<feature type="transmembrane region" description="Helical" evidence="1">
    <location>
        <begin position="6"/>
        <end position="27"/>
    </location>
</feature>
<keyword evidence="1" id="KW-1133">Transmembrane helix</keyword>
<sequence length="53" mass="6221">MVILSGIFNLIFMCFSIVILSSFPVSLHKNNGYKNKKDDTHDQFSYLFNVYRD</sequence>